<evidence type="ECO:0000313" key="2">
    <source>
        <dbReference type="EMBL" id="BAD61914.1"/>
    </source>
</evidence>
<dbReference type="EMBL" id="AP005449">
    <property type="protein sequence ID" value="BAD61914.1"/>
    <property type="molecule type" value="Genomic_DNA"/>
</dbReference>
<gene>
    <name evidence="2" type="primary">P0427E01.30</name>
</gene>
<evidence type="ECO:0000313" key="3">
    <source>
        <dbReference type="Proteomes" id="UP000000763"/>
    </source>
</evidence>
<reference evidence="3" key="2">
    <citation type="journal article" date="2008" name="Nucleic Acids Res.">
        <title>The rice annotation project database (RAP-DB): 2008 update.</title>
        <authorList>
            <consortium name="The rice annotation project (RAP)"/>
        </authorList>
    </citation>
    <scope>GENOME REANNOTATION</scope>
    <source>
        <strain evidence="3">cv. Nipponbare</strain>
    </source>
</reference>
<reference evidence="3" key="1">
    <citation type="journal article" date="2005" name="Nature">
        <title>The map-based sequence of the rice genome.</title>
        <authorList>
            <consortium name="International rice genome sequencing project (IRGSP)"/>
            <person name="Matsumoto T."/>
            <person name="Wu J."/>
            <person name="Kanamori H."/>
            <person name="Katayose Y."/>
            <person name="Fujisawa M."/>
            <person name="Namiki N."/>
            <person name="Mizuno H."/>
            <person name="Yamamoto K."/>
            <person name="Antonio B.A."/>
            <person name="Baba T."/>
            <person name="Sakata K."/>
            <person name="Nagamura Y."/>
            <person name="Aoki H."/>
            <person name="Arikawa K."/>
            <person name="Arita K."/>
            <person name="Bito T."/>
            <person name="Chiden Y."/>
            <person name="Fujitsuka N."/>
            <person name="Fukunaka R."/>
            <person name="Hamada M."/>
            <person name="Harada C."/>
            <person name="Hayashi A."/>
            <person name="Hijishita S."/>
            <person name="Honda M."/>
            <person name="Hosokawa S."/>
            <person name="Ichikawa Y."/>
            <person name="Idonuma A."/>
            <person name="Iijima M."/>
            <person name="Ikeda M."/>
            <person name="Ikeno M."/>
            <person name="Ito K."/>
            <person name="Ito S."/>
            <person name="Ito T."/>
            <person name="Ito Y."/>
            <person name="Ito Y."/>
            <person name="Iwabuchi A."/>
            <person name="Kamiya K."/>
            <person name="Karasawa W."/>
            <person name="Kurita K."/>
            <person name="Katagiri S."/>
            <person name="Kikuta A."/>
            <person name="Kobayashi H."/>
            <person name="Kobayashi N."/>
            <person name="Machita K."/>
            <person name="Maehara T."/>
            <person name="Masukawa M."/>
            <person name="Mizubayashi T."/>
            <person name="Mukai Y."/>
            <person name="Nagasaki H."/>
            <person name="Nagata Y."/>
            <person name="Naito S."/>
            <person name="Nakashima M."/>
            <person name="Nakama Y."/>
            <person name="Nakamichi Y."/>
            <person name="Nakamura M."/>
            <person name="Meguro A."/>
            <person name="Negishi M."/>
            <person name="Ohta I."/>
            <person name="Ohta T."/>
            <person name="Okamoto M."/>
            <person name="Ono N."/>
            <person name="Saji S."/>
            <person name="Sakaguchi M."/>
            <person name="Sakai K."/>
            <person name="Shibata M."/>
            <person name="Shimokawa T."/>
            <person name="Song J."/>
            <person name="Takazaki Y."/>
            <person name="Terasawa K."/>
            <person name="Tsugane M."/>
            <person name="Tsuji K."/>
            <person name="Ueda S."/>
            <person name="Waki K."/>
            <person name="Yamagata H."/>
            <person name="Yamamoto M."/>
            <person name="Yamamoto S."/>
            <person name="Yamane H."/>
            <person name="Yoshiki S."/>
            <person name="Yoshihara R."/>
            <person name="Yukawa K."/>
            <person name="Zhong H."/>
            <person name="Yano M."/>
            <person name="Yuan Q."/>
            <person name="Ouyang S."/>
            <person name="Liu J."/>
            <person name="Jones K.M."/>
            <person name="Gansberger K."/>
            <person name="Moffat K."/>
            <person name="Hill J."/>
            <person name="Bera J."/>
            <person name="Fadrosh D."/>
            <person name="Jin S."/>
            <person name="Johri S."/>
            <person name="Kim M."/>
            <person name="Overton L."/>
            <person name="Reardon M."/>
            <person name="Tsitrin T."/>
            <person name="Vuong H."/>
            <person name="Weaver B."/>
            <person name="Ciecko A."/>
            <person name="Tallon L."/>
            <person name="Jackson J."/>
            <person name="Pai G."/>
            <person name="Aken S.V."/>
            <person name="Utterback T."/>
            <person name="Reidmuller S."/>
            <person name="Feldblyum T."/>
            <person name="Hsiao J."/>
            <person name="Zismann V."/>
            <person name="Iobst S."/>
            <person name="de Vazeille A.R."/>
            <person name="Buell C.R."/>
            <person name="Ying K."/>
            <person name="Li Y."/>
            <person name="Lu T."/>
            <person name="Huang Y."/>
            <person name="Zhao Q."/>
            <person name="Feng Q."/>
            <person name="Zhang L."/>
            <person name="Zhu J."/>
            <person name="Weng Q."/>
            <person name="Mu J."/>
            <person name="Lu Y."/>
            <person name="Fan D."/>
            <person name="Liu Y."/>
            <person name="Guan J."/>
            <person name="Zhang Y."/>
            <person name="Yu S."/>
            <person name="Liu X."/>
            <person name="Zhang Y."/>
            <person name="Hong G."/>
            <person name="Han B."/>
            <person name="Choisne N."/>
            <person name="Demange N."/>
            <person name="Orjeda G."/>
            <person name="Samain S."/>
            <person name="Cattolico L."/>
            <person name="Pelletier E."/>
            <person name="Couloux A."/>
            <person name="Segurens B."/>
            <person name="Wincker P."/>
            <person name="D'Hont A."/>
            <person name="Scarpelli C."/>
            <person name="Weissenbach J."/>
            <person name="Salanoubat M."/>
            <person name="Quetier F."/>
            <person name="Yu Y."/>
            <person name="Kim H.R."/>
            <person name="Rambo T."/>
            <person name="Currie J."/>
            <person name="Collura K."/>
            <person name="Luo M."/>
            <person name="Yang T."/>
            <person name="Ammiraju J.S.S."/>
            <person name="Engler F."/>
            <person name="Soderlund C."/>
            <person name="Wing R.A."/>
            <person name="Palmer L.E."/>
            <person name="de la Bastide M."/>
            <person name="Spiegel L."/>
            <person name="Nascimento L."/>
            <person name="Zutavern T."/>
            <person name="O'Shaughnessy A."/>
            <person name="Dike S."/>
            <person name="Dedhia N."/>
            <person name="Preston R."/>
            <person name="Balija V."/>
            <person name="McCombie W.R."/>
            <person name="Chow T."/>
            <person name="Chen H."/>
            <person name="Chung M."/>
            <person name="Chen C."/>
            <person name="Shaw J."/>
            <person name="Wu H."/>
            <person name="Hsiao K."/>
            <person name="Chao Y."/>
            <person name="Chu M."/>
            <person name="Cheng C."/>
            <person name="Hour A."/>
            <person name="Lee P."/>
            <person name="Lin S."/>
            <person name="Lin Y."/>
            <person name="Liou J."/>
            <person name="Liu S."/>
            <person name="Hsing Y."/>
            <person name="Raghuvanshi S."/>
            <person name="Mohanty A."/>
            <person name="Bharti A.K."/>
            <person name="Gaur A."/>
            <person name="Gupta V."/>
            <person name="Kumar D."/>
            <person name="Ravi V."/>
            <person name="Vij S."/>
            <person name="Kapur A."/>
            <person name="Khurana P."/>
            <person name="Khurana P."/>
            <person name="Khurana J.P."/>
            <person name="Tyagi A.K."/>
            <person name="Gaikwad K."/>
            <person name="Singh A."/>
            <person name="Dalal V."/>
            <person name="Srivastava S."/>
            <person name="Dixit A."/>
            <person name="Pal A.K."/>
            <person name="Ghazi I.A."/>
            <person name="Yadav M."/>
            <person name="Pandit A."/>
            <person name="Bhargava A."/>
            <person name="Sureshbabu K."/>
            <person name="Batra K."/>
            <person name="Sharma T.R."/>
            <person name="Mohapatra T."/>
            <person name="Singh N.K."/>
            <person name="Messing J."/>
            <person name="Nelson A.B."/>
            <person name="Fuks G."/>
            <person name="Kavchok S."/>
            <person name="Keizer G."/>
            <person name="Linton E."/>
            <person name="Llaca V."/>
            <person name="Song R."/>
            <person name="Tanyolac B."/>
            <person name="Young S."/>
            <person name="Ho-Il K."/>
            <person name="Hahn J.H."/>
            <person name="Sangsakoo G."/>
            <person name="Vanavichit A."/>
            <person name="de Mattos Luiz.A.T."/>
            <person name="Zimmer P.D."/>
            <person name="Malone G."/>
            <person name="Dellagostin O."/>
            <person name="de Oliveira A.C."/>
            <person name="Bevan M."/>
            <person name="Bancroft I."/>
            <person name="Minx P."/>
            <person name="Cordum H."/>
            <person name="Wilson R."/>
            <person name="Cheng Z."/>
            <person name="Jin W."/>
            <person name="Jiang J."/>
            <person name="Leong S.A."/>
            <person name="Iwama H."/>
            <person name="Gojobori T."/>
            <person name="Itoh T."/>
            <person name="Niimura Y."/>
            <person name="Fujii Y."/>
            <person name="Habara T."/>
            <person name="Sakai H."/>
            <person name="Sato Y."/>
            <person name="Wilson G."/>
            <person name="Kumar K."/>
            <person name="McCouch S."/>
            <person name="Juretic N."/>
            <person name="Hoen D."/>
            <person name="Wright S."/>
            <person name="Bruskiewich R."/>
            <person name="Bureau T."/>
            <person name="Miyao A."/>
            <person name="Hirochika H."/>
            <person name="Nishikawa T."/>
            <person name="Kadowaki K."/>
            <person name="Sugiura M."/>
            <person name="Burr B."/>
            <person name="Sasaki T."/>
        </authorList>
    </citation>
    <scope>NUCLEOTIDE SEQUENCE [LARGE SCALE GENOMIC DNA]</scope>
    <source>
        <strain evidence="3">cv. Nipponbare</strain>
    </source>
</reference>
<proteinExistence type="predicted"/>
<dbReference type="Proteomes" id="UP000000763">
    <property type="component" value="Chromosome 6"/>
</dbReference>
<name>Q5Z6D8_ORYSJ</name>
<dbReference type="AlphaFoldDB" id="Q5Z6D8"/>
<protein>
    <submittedName>
        <fullName evidence="2">Uncharacterized protein</fullName>
    </submittedName>
</protein>
<feature type="region of interest" description="Disordered" evidence="1">
    <location>
        <begin position="156"/>
        <end position="179"/>
    </location>
</feature>
<sequence length="179" mass="19793">MVKLGNDNPQVHGLVKTLFGISDGRCNILYVVSILGGFAQKFLLLVQRRYSQSNNTVPRCRRNSQQQVRGENLNDGHNEDLVATNVENMGIGYPYSLHIRLEIGDYVCNTRLVKYVINTTFYRRSRKKKAQADEGILSALDMATIATLAHYSTSSVPDGIGDGAGHHELAIGRRTSSSP</sequence>
<evidence type="ECO:0000256" key="1">
    <source>
        <dbReference type="SAM" id="MobiDB-lite"/>
    </source>
</evidence>
<organism evidence="2 3">
    <name type="scientific">Oryza sativa subsp. japonica</name>
    <name type="common">Rice</name>
    <dbReference type="NCBI Taxonomy" id="39947"/>
    <lineage>
        <taxon>Eukaryota</taxon>
        <taxon>Viridiplantae</taxon>
        <taxon>Streptophyta</taxon>
        <taxon>Embryophyta</taxon>
        <taxon>Tracheophyta</taxon>
        <taxon>Spermatophyta</taxon>
        <taxon>Magnoliopsida</taxon>
        <taxon>Liliopsida</taxon>
        <taxon>Poales</taxon>
        <taxon>Poaceae</taxon>
        <taxon>BOP clade</taxon>
        <taxon>Oryzoideae</taxon>
        <taxon>Oryzeae</taxon>
        <taxon>Oryzinae</taxon>
        <taxon>Oryza</taxon>
        <taxon>Oryza sativa</taxon>
    </lineage>
</organism>
<accession>Q5Z6D8</accession>